<evidence type="ECO:0000313" key="1">
    <source>
        <dbReference type="EMBL" id="GJM61897.1"/>
    </source>
</evidence>
<organism evidence="1 2">
    <name type="scientific">Persicobacter diffluens</name>
    <dbReference type="NCBI Taxonomy" id="981"/>
    <lineage>
        <taxon>Bacteria</taxon>
        <taxon>Pseudomonadati</taxon>
        <taxon>Bacteroidota</taxon>
        <taxon>Cytophagia</taxon>
        <taxon>Cytophagales</taxon>
        <taxon>Persicobacteraceae</taxon>
        <taxon>Persicobacter</taxon>
    </lineage>
</organism>
<name>A0AAN4VYP9_9BACT</name>
<evidence type="ECO:0000313" key="2">
    <source>
        <dbReference type="Proteomes" id="UP001310022"/>
    </source>
</evidence>
<keyword evidence="2" id="KW-1185">Reference proteome</keyword>
<dbReference type="EMBL" id="BQKE01000001">
    <property type="protein sequence ID" value="GJM61897.1"/>
    <property type="molecule type" value="Genomic_DNA"/>
</dbReference>
<proteinExistence type="predicted"/>
<accession>A0AAN4VYP9</accession>
<protein>
    <submittedName>
        <fullName evidence="1">Uncharacterized protein</fullName>
    </submittedName>
</protein>
<dbReference type="Proteomes" id="UP001310022">
    <property type="component" value="Unassembled WGS sequence"/>
</dbReference>
<gene>
    <name evidence="1" type="ORF">PEDI_24490</name>
</gene>
<sequence length="340" mass="38535">MARYNLLPIITLMIFSYIPSWGQTKSVTYEELYDEPYEINKLFMKLQPVIAEVGSANMYVGFGLEAEYYHESLLNIKADFRRAYGGPFDLMQNLSARNNIQQVNGISTSTHSSMAGEIIGTYHIKDWEKDTETKMILYRSSYRRGNKWKSKVPDHIKVPSKVRKIYGARLGPYFQSGGIDVGTAMRKQGIESINVLREGVDAQPLSSDSTMYTNQSAFGFAVGGSLTWIKNFAIKPTRTYSSTASDMIISVYADMLITPWTNIENLSYDGNEYDLSPIKHNKFGFRLGADGKFNREFGWGYGIEIGMRPQVSKQMFYTAVKLSIPIFSTNLNHEVEAFSK</sequence>
<dbReference type="AlphaFoldDB" id="A0AAN4VYP9"/>
<comment type="caution">
    <text evidence="1">The sequence shown here is derived from an EMBL/GenBank/DDBJ whole genome shotgun (WGS) entry which is preliminary data.</text>
</comment>
<reference evidence="1 2" key="1">
    <citation type="submission" date="2021-12" db="EMBL/GenBank/DDBJ databases">
        <title>Genome sequencing of bacteria with rrn-lacking chromosome and rrn-plasmid.</title>
        <authorList>
            <person name="Anda M."/>
            <person name="Iwasaki W."/>
        </authorList>
    </citation>
    <scope>NUCLEOTIDE SEQUENCE [LARGE SCALE GENOMIC DNA]</scope>
    <source>
        <strain evidence="1 2">NBRC 15940</strain>
    </source>
</reference>